<dbReference type="RefSeq" id="WP_057843594.1">
    <property type="nucleotide sequence ID" value="NZ_LLYA01000113.1"/>
</dbReference>
<evidence type="ECO:0000256" key="1">
    <source>
        <dbReference type="SAM" id="MobiDB-lite"/>
    </source>
</evidence>
<dbReference type="GO" id="GO:0070063">
    <property type="term" value="F:RNA polymerase binding"/>
    <property type="evidence" value="ECO:0007669"/>
    <property type="project" value="InterPro"/>
</dbReference>
<dbReference type="GO" id="GO:0003677">
    <property type="term" value="F:DNA binding"/>
    <property type="evidence" value="ECO:0007669"/>
    <property type="project" value="InterPro"/>
</dbReference>
<name>A0A0R3N3W5_9BRAD</name>
<evidence type="ECO:0000259" key="2">
    <source>
        <dbReference type="Pfam" id="PF01272"/>
    </source>
</evidence>
<dbReference type="OrthoDB" id="8537952at2"/>
<feature type="region of interest" description="Disordered" evidence="1">
    <location>
        <begin position="1"/>
        <end position="26"/>
    </location>
</feature>
<dbReference type="SUPFAM" id="SSF54534">
    <property type="entry name" value="FKBP-like"/>
    <property type="match status" value="1"/>
</dbReference>
<proteinExistence type="predicted"/>
<protein>
    <submittedName>
        <fullName evidence="3">Transcription elongation factor</fullName>
    </submittedName>
</protein>
<dbReference type="EMBL" id="LLYA01000113">
    <property type="protein sequence ID" value="KRR27176.1"/>
    <property type="molecule type" value="Genomic_DNA"/>
</dbReference>
<dbReference type="InterPro" id="IPR001437">
    <property type="entry name" value="Tscrpt_elong_fac_GreA/B_C"/>
</dbReference>
<dbReference type="PANTHER" id="PTHR30437:SF6">
    <property type="entry name" value="TRANSCRIPTION ELONGATION FACTOR GREB"/>
    <property type="match status" value="1"/>
</dbReference>
<keyword evidence="3" id="KW-0648">Protein biosynthesis</keyword>
<dbReference type="GO" id="GO:0032784">
    <property type="term" value="P:regulation of DNA-templated transcription elongation"/>
    <property type="evidence" value="ECO:0007669"/>
    <property type="project" value="InterPro"/>
</dbReference>
<dbReference type="NCBIfam" id="NF004973">
    <property type="entry name" value="PRK06342.1"/>
    <property type="match status" value="1"/>
</dbReference>
<reference evidence="3 4" key="1">
    <citation type="submission" date="2014-03" db="EMBL/GenBank/DDBJ databases">
        <title>Bradyrhizobium valentinum sp. nov., isolated from effective nodules of Lupinus mariae-josephae, a lupine endemic of basic-lime soils in Eastern Spain.</title>
        <authorList>
            <person name="Duran D."/>
            <person name="Rey L."/>
            <person name="Navarro A."/>
            <person name="Busquets A."/>
            <person name="Imperial J."/>
            <person name="Ruiz-Argueso T."/>
        </authorList>
    </citation>
    <scope>NUCLEOTIDE SEQUENCE [LARGE SCALE GENOMIC DNA]</scope>
    <source>
        <strain evidence="3 4">Ro19</strain>
    </source>
</reference>
<evidence type="ECO:0000313" key="3">
    <source>
        <dbReference type="EMBL" id="KRR27176.1"/>
    </source>
</evidence>
<accession>A0A0R3N3W5</accession>
<dbReference type="Proteomes" id="UP000052023">
    <property type="component" value="Unassembled WGS sequence"/>
</dbReference>
<dbReference type="Gene3D" id="3.10.50.30">
    <property type="entry name" value="Transcription elongation factor, GreA/GreB, C-terminal domain"/>
    <property type="match status" value="1"/>
</dbReference>
<dbReference type="GO" id="GO:0003746">
    <property type="term" value="F:translation elongation factor activity"/>
    <property type="evidence" value="ECO:0007669"/>
    <property type="project" value="UniProtKB-KW"/>
</dbReference>
<dbReference type="AlphaFoldDB" id="A0A0R3N3W5"/>
<dbReference type="InterPro" id="IPR036953">
    <property type="entry name" value="GreA/GreB_C_sf"/>
</dbReference>
<organism evidence="3 4">
    <name type="scientific">Bradyrhizobium retamae</name>
    <dbReference type="NCBI Taxonomy" id="1300035"/>
    <lineage>
        <taxon>Bacteria</taxon>
        <taxon>Pseudomonadati</taxon>
        <taxon>Pseudomonadota</taxon>
        <taxon>Alphaproteobacteria</taxon>
        <taxon>Hyphomicrobiales</taxon>
        <taxon>Nitrobacteraceae</taxon>
        <taxon>Bradyrhizobium</taxon>
    </lineage>
</organism>
<dbReference type="PANTHER" id="PTHR30437">
    <property type="entry name" value="TRANSCRIPTION ELONGATION FACTOR GREA"/>
    <property type="match status" value="1"/>
</dbReference>
<gene>
    <name evidence="3" type="ORF">CQ13_22155</name>
</gene>
<dbReference type="GO" id="GO:0006354">
    <property type="term" value="P:DNA-templated transcription elongation"/>
    <property type="evidence" value="ECO:0007669"/>
    <property type="project" value="TreeGrafter"/>
</dbReference>
<dbReference type="Pfam" id="PF01272">
    <property type="entry name" value="GreA_GreB"/>
    <property type="match status" value="1"/>
</dbReference>
<keyword evidence="4" id="KW-1185">Reference proteome</keyword>
<feature type="compositionally biased region" description="Basic and acidic residues" evidence="1">
    <location>
        <begin position="1"/>
        <end position="20"/>
    </location>
</feature>
<dbReference type="InterPro" id="IPR023459">
    <property type="entry name" value="Tscrpt_elong_fac_GreA/B_fam"/>
</dbReference>
<sequence>MSRAFVKDTEDVEGLPDRPISDLPNDVTAEGLSRIEQALAAAEAAQAAAQSAGDREALASARRDFRYWNARRATARVAPEPSDNSVVRFGHTVTIVREDDRRQTFRIVGEDEAEPAHGTISHGSPLARALFGKGVGDVVAIAGGEAEIVEIR</sequence>
<keyword evidence="3" id="KW-0251">Elongation factor</keyword>
<comment type="caution">
    <text evidence="3">The sequence shown here is derived from an EMBL/GenBank/DDBJ whole genome shotgun (WGS) entry which is preliminary data.</text>
</comment>
<feature type="domain" description="Transcription elongation factor GreA/GreB C-terminal" evidence="2">
    <location>
        <begin position="84"/>
        <end position="145"/>
    </location>
</feature>
<evidence type="ECO:0000313" key="4">
    <source>
        <dbReference type="Proteomes" id="UP000052023"/>
    </source>
</evidence>